<proteinExistence type="predicted"/>
<organism evidence="2 3">
    <name type="scientific">Vagococcus lutrae</name>
    <dbReference type="NCBI Taxonomy" id="81947"/>
    <lineage>
        <taxon>Bacteria</taxon>
        <taxon>Bacillati</taxon>
        <taxon>Bacillota</taxon>
        <taxon>Bacilli</taxon>
        <taxon>Lactobacillales</taxon>
        <taxon>Enterococcaceae</taxon>
        <taxon>Vagococcus</taxon>
    </lineage>
</organism>
<dbReference type="Pfam" id="PF01381">
    <property type="entry name" value="HTH_3"/>
    <property type="match status" value="1"/>
</dbReference>
<dbReference type="Gene3D" id="1.10.260.40">
    <property type="entry name" value="lambda repressor-like DNA-binding domains"/>
    <property type="match status" value="1"/>
</dbReference>
<feature type="domain" description="HTH cro/C1-type" evidence="1">
    <location>
        <begin position="6"/>
        <end position="60"/>
    </location>
</feature>
<reference evidence="2" key="1">
    <citation type="submission" date="2023-01" db="EMBL/GenBank/DDBJ databases">
        <title>Oxazolidinone resistance genes in florfenicol resistant enterococci from beef cattle and veal calves at slaughter.</title>
        <authorList>
            <person name="Biggel M."/>
        </authorList>
    </citation>
    <scope>NUCLEOTIDE SEQUENCE</scope>
    <source>
        <strain evidence="2">K204-1</strain>
        <plasmid evidence="2">pK204-1-A</plasmid>
    </source>
</reference>
<sequence>MERYTIEQARKLSGKTQVQIAAELGMSEATYIKYEKGRSIFRMDDAFKFSKSTGISLDRIIFFKQ</sequence>
<dbReference type="InterPro" id="IPR010982">
    <property type="entry name" value="Lambda_DNA-bd_dom_sf"/>
</dbReference>
<dbReference type="InterPro" id="IPR001387">
    <property type="entry name" value="Cro/C1-type_HTH"/>
</dbReference>
<evidence type="ECO:0000259" key="1">
    <source>
        <dbReference type="PROSITE" id="PS50943"/>
    </source>
</evidence>
<name>A0AAF0BDG1_9ENTE</name>
<dbReference type="AlphaFoldDB" id="A0AAF0BDG1"/>
<evidence type="ECO:0000313" key="2">
    <source>
        <dbReference type="EMBL" id="WCG23703.1"/>
    </source>
</evidence>
<dbReference type="CDD" id="cd00093">
    <property type="entry name" value="HTH_XRE"/>
    <property type="match status" value="1"/>
</dbReference>
<keyword evidence="2" id="KW-0614">Plasmid</keyword>
<geneLocation type="plasmid" evidence="2 3">
    <name>pK204-1-A</name>
</geneLocation>
<dbReference type="SUPFAM" id="SSF47413">
    <property type="entry name" value="lambda repressor-like DNA-binding domains"/>
    <property type="match status" value="1"/>
</dbReference>
<dbReference type="GO" id="GO:0003677">
    <property type="term" value="F:DNA binding"/>
    <property type="evidence" value="ECO:0007669"/>
    <property type="project" value="InterPro"/>
</dbReference>
<dbReference type="RefSeq" id="WP_272158245.1">
    <property type="nucleotide sequence ID" value="NZ_CP116504.1"/>
</dbReference>
<evidence type="ECO:0000313" key="3">
    <source>
        <dbReference type="Proteomes" id="UP001179600"/>
    </source>
</evidence>
<protein>
    <submittedName>
        <fullName evidence="2">Helix-turn-helix transcriptional regulator</fullName>
    </submittedName>
</protein>
<dbReference type="Proteomes" id="UP001179600">
    <property type="component" value="Plasmid pK204-1-A"/>
</dbReference>
<accession>A0AAF0BDG1</accession>
<dbReference type="SMART" id="SM00530">
    <property type="entry name" value="HTH_XRE"/>
    <property type="match status" value="1"/>
</dbReference>
<gene>
    <name evidence="2" type="ORF">PML95_10045</name>
</gene>
<dbReference type="PROSITE" id="PS50943">
    <property type="entry name" value="HTH_CROC1"/>
    <property type="match status" value="1"/>
</dbReference>
<dbReference type="EMBL" id="CP116508">
    <property type="protein sequence ID" value="WCG23703.1"/>
    <property type="molecule type" value="Genomic_DNA"/>
</dbReference>